<dbReference type="FunFam" id="2.10.110.10:FF:000077">
    <property type="entry name" value="LIM domain protein"/>
    <property type="match status" value="1"/>
</dbReference>
<comment type="subcellular location">
    <subcellularLocation>
        <location evidence="1">Cytoplasm</location>
    </subcellularLocation>
</comment>
<name>G3JN31_CORMM</name>
<dbReference type="KEGG" id="cmt:CCM_06632"/>
<dbReference type="RefSeq" id="XP_006671836.1">
    <property type="nucleotide sequence ID" value="XM_006671773.1"/>
</dbReference>
<evidence type="ECO:0000256" key="5">
    <source>
        <dbReference type="ARBA" id="ARBA00023157"/>
    </source>
</evidence>
<evidence type="ECO:0000256" key="2">
    <source>
        <dbReference type="ARBA" id="ARBA00022490"/>
    </source>
</evidence>
<dbReference type="OMA" id="CGDPFTP"/>
<feature type="region of interest" description="Disordered" evidence="9">
    <location>
        <begin position="169"/>
        <end position="236"/>
    </location>
</feature>
<dbReference type="Gene3D" id="2.10.110.10">
    <property type="entry name" value="Cysteine Rich Protein"/>
    <property type="match status" value="3"/>
</dbReference>
<dbReference type="InterPro" id="IPR001781">
    <property type="entry name" value="Znf_LIM"/>
</dbReference>
<reference evidence="11 12" key="1">
    <citation type="journal article" date="2011" name="Genome Biol.">
        <title>Genome sequence of the insect pathogenic fungus Cordyceps militaris, a valued traditional Chinese medicine.</title>
        <authorList>
            <person name="Zheng P."/>
            <person name="Xia Y."/>
            <person name="Xiao G."/>
            <person name="Xiong C."/>
            <person name="Hu X."/>
            <person name="Zhang S."/>
            <person name="Zheng H."/>
            <person name="Huang Y."/>
            <person name="Zhou Y."/>
            <person name="Wang S."/>
            <person name="Zhao G.P."/>
            <person name="Liu X."/>
            <person name="St Leger R.J."/>
            <person name="Wang C."/>
        </authorList>
    </citation>
    <scope>NUCLEOTIDE SEQUENCE [LARGE SCALE GENOMIC DNA]</scope>
    <source>
        <strain evidence="11 12">CM01</strain>
    </source>
</reference>
<evidence type="ECO:0000256" key="9">
    <source>
        <dbReference type="SAM" id="MobiDB-lite"/>
    </source>
</evidence>
<comment type="function">
    <text evidence="6">Required for the assembly of mitochondrial cytochrome c oxidase.</text>
</comment>
<keyword evidence="2" id="KW-0963">Cytoplasm</keyword>
<evidence type="ECO:0000313" key="11">
    <source>
        <dbReference type="EMBL" id="EGX90213.1"/>
    </source>
</evidence>
<dbReference type="Proteomes" id="UP000001610">
    <property type="component" value="Unassembled WGS sequence"/>
</dbReference>
<dbReference type="HOGENOM" id="CLU_009967_0_0_1"/>
<keyword evidence="12" id="KW-1185">Reference proteome</keyword>
<dbReference type="OrthoDB" id="15567at2759"/>
<comment type="similarity">
    <text evidence="7">Belongs to the COX19 family.</text>
</comment>
<dbReference type="PROSITE" id="PS51808">
    <property type="entry name" value="CHCH"/>
    <property type="match status" value="1"/>
</dbReference>
<dbReference type="PROSITE" id="PS50023">
    <property type="entry name" value="LIM_DOMAIN_2"/>
    <property type="match status" value="3"/>
</dbReference>
<dbReference type="AlphaFoldDB" id="G3JN31"/>
<dbReference type="Pfam" id="PF00412">
    <property type="entry name" value="LIM"/>
    <property type="match status" value="3"/>
</dbReference>
<evidence type="ECO:0000256" key="1">
    <source>
        <dbReference type="ARBA" id="ARBA00004496"/>
    </source>
</evidence>
<feature type="region of interest" description="Disordered" evidence="9">
    <location>
        <begin position="244"/>
        <end position="263"/>
    </location>
</feature>
<feature type="compositionally biased region" description="Low complexity" evidence="9">
    <location>
        <begin position="712"/>
        <end position="724"/>
    </location>
</feature>
<evidence type="ECO:0000256" key="3">
    <source>
        <dbReference type="ARBA" id="ARBA00022723"/>
    </source>
</evidence>
<feature type="compositionally biased region" description="Low complexity" evidence="9">
    <location>
        <begin position="378"/>
        <end position="401"/>
    </location>
</feature>
<feature type="region of interest" description="Disordered" evidence="9">
    <location>
        <begin position="1"/>
        <end position="26"/>
    </location>
</feature>
<feature type="compositionally biased region" description="Polar residues" evidence="9">
    <location>
        <begin position="436"/>
        <end position="448"/>
    </location>
</feature>
<dbReference type="GO" id="GO:0046872">
    <property type="term" value="F:metal ion binding"/>
    <property type="evidence" value="ECO:0007669"/>
    <property type="project" value="UniProtKB-KW"/>
</dbReference>
<dbReference type="EMBL" id="JH126403">
    <property type="protein sequence ID" value="EGX90213.1"/>
    <property type="molecule type" value="Genomic_DNA"/>
</dbReference>
<dbReference type="InParanoid" id="G3JN31"/>
<dbReference type="eggNOG" id="KOG1703">
    <property type="taxonomic scope" value="Eukaryota"/>
</dbReference>
<dbReference type="GO" id="GO:0005758">
    <property type="term" value="C:mitochondrial intermembrane space"/>
    <property type="evidence" value="ECO:0007669"/>
    <property type="project" value="TreeGrafter"/>
</dbReference>
<dbReference type="GeneID" id="18168646"/>
<accession>G3JN31</accession>
<dbReference type="GO" id="GO:0030695">
    <property type="term" value="F:GTPase regulator activity"/>
    <property type="evidence" value="ECO:0007669"/>
    <property type="project" value="UniProtKB-ARBA"/>
</dbReference>
<keyword evidence="4 8" id="KW-0862">Zinc</keyword>
<feature type="region of interest" description="Disordered" evidence="9">
    <location>
        <begin position="554"/>
        <end position="612"/>
    </location>
</feature>
<keyword evidence="8" id="KW-0440">LIM domain</keyword>
<dbReference type="PANTHER" id="PTHR21107">
    <property type="entry name" value="CYTOCHROME C OXIDASE ASSEMBLY PROTEIN COX19"/>
    <property type="match status" value="1"/>
</dbReference>
<feature type="region of interest" description="Disordered" evidence="9">
    <location>
        <begin position="366"/>
        <end position="491"/>
    </location>
</feature>
<sequence length="978" mass="107726">MSTFGAPGQLPSTKPRPPQRGSFPLDHEGECKSVMSEYLACMKKARGVNEHECRNLAKSYLSCRMDRNLMARDEFKNLGFADAKSANGGETEQGVKVIITRPRCGSRSSQPNYLHPFKSLLPIRFPFTRQLILVTSLFGPTSCDVDFSRAAAAQVAPIVANYLADLRTNRTPRPGGARPQPQPSHPIEPSRSLAGRFSLDASSLQSQPGKTPDQSRVPDQNRVPSHAPSVGAFSMSSRYSTMSARGRDYYPDKPTAAGPLKPSEVVPTATYMERGQRWMEKEEAFSLRDAMEQMNVRDSTGRETPDDESRIYQAALDEAAELVWQHQNGGGEAPRPDGPYRYRPHLRKDSYAHARTASIGTYGNDIAATGMRRDPGYRSISNSSNESELNSSSLRQSLDLSQTTVGSAHHSSQRRKTYGGIGLGSVPGGKRKSSRNRNISGEVNNPFSADQIWEEPGTTTKRPSSDMASLPRRTLGSVPQSPAGQRLPAAVTGDTVAKLRNRIEIHHNPPSQSHNGLYTTNTRTVPRQDDQVERKNGVEVRGQDIREATSMRLKDRSPRLPEPTAVSDRPGRPIVSFDTNWKPPGDTTDAKSDRQATPTATFNRKQPQSLAGRKLVDVPSILVPGQGSAPVQPPVQPQARAEIPTISISTDRGSPSSRSIPTVNIPTISVDEATPGGRIVPTINIPTISVGGDDASTTTIPVIVTPDDEPAASKASGSKSAANSRALPSPASRNLKQRLNPKQRSHWSPAPDARFRGKTLCHECSFPIEGRFVALAGISERFHPQCFTCFSCNITLEAMEISPEPEVARNARLERIKRRQAGEDIDEVPGETEEEDGDERLRFYCHLDWHEQFAPRCKHCETPIIGEHIVALGAHWHYGHFFCAECGDPFEHGMTHIEKDGYAWCIKCQTQRTERRAPKCKRCKKGVVGQYIQALGGEWHDECFRCAECKGSFDDGQVFPRDDGSILCTSCRMIELKR</sequence>
<dbReference type="PROSITE" id="PS00478">
    <property type="entry name" value="LIM_DOMAIN_1"/>
    <property type="match status" value="1"/>
</dbReference>
<feature type="compositionally biased region" description="Polar residues" evidence="9">
    <location>
        <begin position="200"/>
        <end position="218"/>
    </location>
</feature>
<dbReference type="VEuPathDB" id="FungiDB:CCM_06632"/>
<dbReference type="eggNOG" id="KOG3477">
    <property type="taxonomic scope" value="Eukaryota"/>
</dbReference>
<feature type="compositionally biased region" description="Basic residues" evidence="9">
    <location>
        <begin position="735"/>
        <end position="745"/>
    </location>
</feature>
<dbReference type="SMART" id="SM00132">
    <property type="entry name" value="LIM"/>
    <property type="match status" value="3"/>
</dbReference>
<gene>
    <name evidence="11" type="ORF">CCM_06632</name>
</gene>
<evidence type="ECO:0000259" key="10">
    <source>
        <dbReference type="PROSITE" id="PS50023"/>
    </source>
</evidence>
<evidence type="ECO:0000313" key="12">
    <source>
        <dbReference type="Proteomes" id="UP000001610"/>
    </source>
</evidence>
<evidence type="ECO:0000256" key="6">
    <source>
        <dbReference type="ARBA" id="ARBA00037279"/>
    </source>
</evidence>
<organism evidence="11 12">
    <name type="scientific">Cordyceps militaris (strain CM01)</name>
    <name type="common">Caterpillar fungus</name>
    <dbReference type="NCBI Taxonomy" id="983644"/>
    <lineage>
        <taxon>Eukaryota</taxon>
        <taxon>Fungi</taxon>
        <taxon>Dikarya</taxon>
        <taxon>Ascomycota</taxon>
        <taxon>Pezizomycotina</taxon>
        <taxon>Sordariomycetes</taxon>
        <taxon>Hypocreomycetidae</taxon>
        <taxon>Hypocreales</taxon>
        <taxon>Cordycipitaceae</taxon>
        <taxon>Cordyceps</taxon>
    </lineage>
</organism>
<evidence type="ECO:0000256" key="4">
    <source>
        <dbReference type="ARBA" id="ARBA00022833"/>
    </source>
</evidence>
<evidence type="ECO:0000256" key="7">
    <source>
        <dbReference type="ARBA" id="ARBA00038223"/>
    </source>
</evidence>
<dbReference type="STRING" id="983644.G3JN31"/>
<proteinExistence type="inferred from homology"/>
<dbReference type="CDD" id="cd08368">
    <property type="entry name" value="LIM"/>
    <property type="match status" value="2"/>
</dbReference>
<feature type="domain" description="LIM zinc-binding" evidence="10">
    <location>
        <begin position="918"/>
        <end position="978"/>
    </location>
</feature>
<dbReference type="PANTHER" id="PTHR21107:SF2">
    <property type="entry name" value="CYTOCHROME C OXIDASE ASSEMBLY PROTEIN COX19"/>
    <property type="match status" value="1"/>
</dbReference>
<feature type="domain" description="LIM zinc-binding" evidence="10">
    <location>
        <begin position="759"/>
        <end position="827"/>
    </location>
</feature>
<keyword evidence="5" id="KW-1015">Disulfide bond</keyword>
<feature type="compositionally biased region" description="Polar residues" evidence="9">
    <location>
        <begin position="595"/>
        <end position="609"/>
    </location>
</feature>
<evidence type="ECO:0000256" key="8">
    <source>
        <dbReference type="PROSITE-ProRule" id="PRU00125"/>
    </source>
</evidence>
<dbReference type="SUPFAM" id="SSF57716">
    <property type="entry name" value="Glucocorticoid receptor-like (DNA-binding domain)"/>
    <property type="match status" value="2"/>
</dbReference>
<keyword evidence="3 8" id="KW-0479">Metal-binding</keyword>
<dbReference type="InterPro" id="IPR051383">
    <property type="entry name" value="COX19"/>
</dbReference>
<protein>
    <submittedName>
        <fullName evidence="11">LIM domain-containing protein</fullName>
    </submittedName>
</protein>
<feature type="region of interest" description="Disordered" evidence="9">
    <location>
        <begin position="705"/>
        <end position="751"/>
    </location>
</feature>
<dbReference type="GO" id="GO:0033617">
    <property type="term" value="P:mitochondrial respiratory chain complex IV assembly"/>
    <property type="evidence" value="ECO:0007669"/>
    <property type="project" value="TreeGrafter"/>
</dbReference>
<feature type="domain" description="LIM zinc-binding" evidence="10">
    <location>
        <begin position="855"/>
        <end position="915"/>
    </location>
</feature>